<dbReference type="PANTHER" id="PTHR34203:SF15">
    <property type="entry name" value="SLL1173 PROTEIN"/>
    <property type="match status" value="1"/>
</dbReference>
<dbReference type="HOGENOM" id="CLU_086956_1_0_10"/>
<reference evidence="2 3" key="1">
    <citation type="submission" date="2012-02" db="EMBL/GenBank/DDBJ databases">
        <title>The Genome Sequence of Parabacteroides goldsteinii CL02T12C30.</title>
        <authorList>
            <consortium name="The Broad Institute Genome Sequencing Platform"/>
            <person name="Earl A."/>
            <person name="Ward D."/>
            <person name="Feldgarden M."/>
            <person name="Gevers D."/>
            <person name="Zitomersky N.L."/>
            <person name="Coyne M.J."/>
            <person name="Comstock L.E."/>
            <person name="Young S.K."/>
            <person name="Zeng Q."/>
            <person name="Gargeya S."/>
            <person name="Fitzgerald M."/>
            <person name="Haas B."/>
            <person name="Abouelleil A."/>
            <person name="Alvarado L."/>
            <person name="Arachchi H.M."/>
            <person name="Berlin A."/>
            <person name="Chapman S.B."/>
            <person name="Gearin G."/>
            <person name="Goldberg J."/>
            <person name="Griggs A."/>
            <person name="Gujja S."/>
            <person name="Hansen M."/>
            <person name="Heiman D."/>
            <person name="Howarth C."/>
            <person name="Larimer J."/>
            <person name="Lui A."/>
            <person name="MacDonald P.J.P."/>
            <person name="McCowen C."/>
            <person name="Montmayeur A."/>
            <person name="Murphy C."/>
            <person name="Neiman D."/>
            <person name="Pearson M."/>
            <person name="Priest M."/>
            <person name="Roberts A."/>
            <person name="Saif S."/>
            <person name="Shea T."/>
            <person name="Sisk P."/>
            <person name="Stolte C."/>
            <person name="Sykes S."/>
            <person name="Wortman J."/>
            <person name="Nusbaum C."/>
            <person name="Birren B."/>
        </authorList>
    </citation>
    <scope>NUCLEOTIDE SEQUENCE [LARGE SCALE GENOMIC DNA]</scope>
    <source>
        <strain evidence="2 3">CL02T12C30</strain>
    </source>
</reference>
<dbReference type="GO" id="GO:0032259">
    <property type="term" value="P:methylation"/>
    <property type="evidence" value="ECO:0007669"/>
    <property type="project" value="UniProtKB-KW"/>
</dbReference>
<dbReference type="PANTHER" id="PTHR34203">
    <property type="entry name" value="METHYLTRANSFERASE, FKBM FAMILY PROTEIN"/>
    <property type="match status" value="1"/>
</dbReference>
<organism evidence="2 3">
    <name type="scientific">Parabacteroides goldsteinii CL02T12C30</name>
    <dbReference type="NCBI Taxonomy" id="999418"/>
    <lineage>
        <taxon>Bacteria</taxon>
        <taxon>Pseudomonadati</taxon>
        <taxon>Bacteroidota</taxon>
        <taxon>Bacteroidia</taxon>
        <taxon>Bacteroidales</taxon>
        <taxon>Tannerellaceae</taxon>
        <taxon>Parabacteroides</taxon>
    </lineage>
</organism>
<dbReference type="Pfam" id="PF05050">
    <property type="entry name" value="Methyltransf_21"/>
    <property type="match status" value="1"/>
</dbReference>
<evidence type="ECO:0000313" key="3">
    <source>
        <dbReference type="Proteomes" id="UP000006330"/>
    </source>
</evidence>
<dbReference type="EMBL" id="AGZO01000023">
    <property type="protein sequence ID" value="EKN12224.1"/>
    <property type="molecule type" value="Genomic_DNA"/>
</dbReference>
<dbReference type="Proteomes" id="UP000006330">
    <property type="component" value="Unassembled WGS sequence"/>
</dbReference>
<dbReference type="PATRIC" id="fig|999418.3.peg.3456"/>
<dbReference type="GO" id="GO:0008168">
    <property type="term" value="F:methyltransferase activity"/>
    <property type="evidence" value="ECO:0007669"/>
    <property type="project" value="UniProtKB-KW"/>
</dbReference>
<dbReference type="InterPro" id="IPR029063">
    <property type="entry name" value="SAM-dependent_MTases_sf"/>
</dbReference>
<evidence type="ECO:0000259" key="1">
    <source>
        <dbReference type="Pfam" id="PF05050"/>
    </source>
</evidence>
<proteinExistence type="predicted"/>
<keyword evidence="2" id="KW-0489">Methyltransferase</keyword>
<dbReference type="Gene3D" id="3.40.50.150">
    <property type="entry name" value="Vaccinia Virus protein VP39"/>
    <property type="match status" value="1"/>
</dbReference>
<comment type="caution">
    <text evidence="2">The sequence shown here is derived from an EMBL/GenBank/DDBJ whole genome shotgun (WGS) entry which is preliminary data.</text>
</comment>
<dbReference type="SUPFAM" id="SSF53335">
    <property type="entry name" value="S-adenosyl-L-methionine-dependent methyltransferases"/>
    <property type="match status" value="1"/>
</dbReference>
<dbReference type="OrthoDB" id="9812600at2"/>
<dbReference type="NCBIfam" id="TIGR01444">
    <property type="entry name" value="fkbM_fam"/>
    <property type="match status" value="1"/>
</dbReference>
<dbReference type="RefSeq" id="WP_007656083.1">
    <property type="nucleotide sequence ID" value="NZ_JH976474.1"/>
</dbReference>
<gene>
    <name evidence="2" type="ORF">HMPREF1076_03389</name>
</gene>
<sequence>MKLLKKMSRVVYLPKVIGWQSLKYILVPLVSSICKIRPKGFKYNIELRTNTSDYDVFLQVFAQNYYAFDLDLIPKVIIDCGANIGLTSVYFSNKYPKAKVIAIEPERSNYDTMVRNTCKYPNITCLHKGVWKKSCMLEIIDENVPSWEFMVRESNNKTGISAISIPDLIKEFNISQIDILKIDIEGSEKEVFEENAASWIPFVKVLIIELHDRYKHGCSQALFKSLSSYQYDMQMRGDNLCIYFHHNK</sequence>
<keyword evidence="2" id="KW-0808">Transferase</keyword>
<dbReference type="InterPro" id="IPR006342">
    <property type="entry name" value="FkbM_mtfrase"/>
</dbReference>
<evidence type="ECO:0000313" key="2">
    <source>
        <dbReference type="EMBL" id="EKN12224.1"/>
    </source>
</evidence>
<dbReference type="InterPro" id="IPR052514">
    <property type="entry name" value="SAM-dependent_MTase"/>
</dbReference>
<protein>
    <submittedName>
        <fullName evidence="2">FkbM family methyltransferase</fullName>
    </submittedName>
</protein>
<accession>K5Z9C4</accession>
<dbReference type="AlphaFoldDB" id="K5Z9C4"/>
<name>K5Z9C4_9BACT</name>
<feature type="domain" description="Methyltransferase FkbM" evidence="1">
    <location>
        <begin position="79"/>
        <end position="218"/>
    </location>
</feature>